<keyword evidence="4" id="KW-0862">Zinc</keyword>
<evidence type="ECO:0000256" key="5">
    <source>
        <dbReference type="ARBA" id="ARBA00023002"/>
    </source>
</evidence>
<dbReference type="Pfam" id="PF08240">
    <property type="entry name" value="ADH_N"/>
    <property type="match status" value="1"/>
</dbReference>
<evidence type="ECO:0000256" key="3">
    <source>
        <dbReference type="ARBA" id="ARBA00022723"/>
    </source>
</evidence>
<evidence type="ECO:0000259" key="6">
    <source>
        <dbReference type="Pfam" id="PF00107"/>
    </source>
</evidence>
<dbReference type="Pfam" id="PF00107">
    <property type="entry name" value="ADH_zinc_N"/>
    <property type="match status" value="1"/>
</dbReference>
<dbReference type="SUPFAM" id="SSF51735">
    <property type="entry name" value="NAD(P)-binding Rossmann-fold domains"/>
    <property type="match status" value="1"/>
</dbReference>
<protein>
    <submittedName>
        <fullName evidence="8">L-iditol 2-dehydrogenase</fullName>
        <ecNumber evidence="8">1.1.1.14</ecNumber>
    </submittedName>
</protein>
<dbReference type="InterPro" id="IPR011032">
    <property type="entry name" value="GroES-like_sf"/>
</dbReference>
<feature type="domain" description="Alcohol dehydrogenase-like C-terminal" evidence="6">
    <location>
        <begin position="171"/>
        <end position="297"/>
    </location>
</feature>
<evidence type="ECO:0000256" key="2">
    <source>
        <dbReference type="ARBA" id="ARBA00008072"/>
    </source>
</evidence>
<comment type="similarity">
    <text evidence="2">Belongs to the zinc-containing alcohol dehydrogenase family.</text>
</comment>
<dbReference type="Proteomes" id="UP001235712">
    <property type="component" value="Unassembled WGS sequence"/>
</dbReference>
<proteinExistence type="inferred from homology"/>
<comment type="cofactor">
    <cofactor evidence="1">
        <name>Zn(2+)</name>
        <dbReference type="ChEBI" id="CHEBI:29105"/>
    </cofactor>
</comment>
<evidence type="ECO:0000259" key="7">
    <source>
        <dbReference type="Pfam" id="PF08240"/>
    </source>
</evidence>
<dbReference type="InterPro" id="IPR036291">
    <property type="entry name" value="NAD(P)-bd_dom_sf"/>
</dbReference>
<dbReference type="PANTHER" id="PTHR43161">
    <property type="entry name" value="SORBITOL DEHYDROGENASE"/>
    <property type="match status" value="1"/>
</dbReference>
<dbReference type="Gene3D" id="3.90.180.10">
    <property type="entry name" value="Medium-chain alcohol dehydrogenases, catalytic domain"/>
    <property type="match status" value="1"/>
</dbReference>
<evidence type="ECO:0000313" key="9">
    <source>
        <dbReference type="Proteomes" id="UP001235712"/>
    </source>
</evidence>
<dbReference type="RefSeq" id="WP_307250572.1">
    <property type="nucleotide sequence ID" value="NZ_JAUSQZ010000001.1"/>
</dbReference>
<dbReference type="EC" id="1.1.1.14" evidence="8"/>
<dbReference type="InterPro" id="IPR013154">
    <property type="entry name" value="ADH-like_N"/>
</dbReference>
<keyword evidence="5 8" id="KW-0560">Oxidoreductase</keyword>
<dbReference type="GO" id="GO:0003939">
    <property type="term" value="F:L-iditol 2-dehydrogenase (NAD+) activity"/>
    <property type="evidence" value="ECO:0007669"/>
    <property type="project" value="UniProtKB-EC"/>
</dbReference>
<reference evidence="8 9" key="1">
    <citation type="submission" date="2023-07" db="EMBL/GenBank/DDBJ databases">
        <title>Sequencing the genomes of 1000 actinobacteria strains.</title>
        <authorList>
            <person name="Klenk H.-P."/>
        </authorList>
    </citation>
    <scope>NUCLEOTIDE SEQUENCE [LARGE SCALE GENOMIC DNA]</scope>
    <source>
        <strain evidence="8 9">DSM 44388</strain>
    </source>
</reference>
<dbReference type="PANTHER" id="PTHR43161:SF9">
    <property type="entry name" value="SORBITOL DEHYDROGENASE"/>
    <property type="match status" value="1"/>
</dbReference>
<accession>A0ABT9PEI7</accession>
<evidence type="ECO:0000256" key="1">
    <source>
        <dbReference type="ARBA" id="ARBA00001947"/>
    </source>
</evidence>
<keyword evidence="3" id="KW-0479">Metal-binding</keyword>
<dbReference type="EMBL" id="JAUSQZ010000001">
    <property type="protein sequence ID" value="MDP9831117.1"/>
    <property type="molecule type" value="Genomic_DNA"/>
</dbReference>
<gene>
    <name evidence="8" type="ORF">J2S57_006866</name>
</gene>
<comment type="caution">
    <text evidence="8">The sequence shown here is derived from an EMBL/GenBank/DDBJ whole genome shotgun (WGS) entry which is preliminary data.</text>
</comment>
<dbReference type="SUPFAM" id="SSF50129">
    <property type="entry name" value="GroES-like"/>
    <property type="match status" value="1"/>
</dbReference>
<organism evidence="8 9">
    <name type="scientific">Kineosporia succinea</name>
    <dbReference type="NCBI Taxonomy" id="84632"/>
    <lineage>
        <taxon>Bacteria</taxon>
        <taxon>Bacillati</taxon>
        <taxon>Actinomycetota</taxon>
        <taxon>Actinomycetes</taxon>
        <taxon>Kineosporiales</taxon>
        <taxon>Kineosporiaceae</taxon>
        <taxon>Kineosporia</taxon>
    </lineage>
</organism>
<sequence>MRALVLEDFHHLSVTERPDPQPGPGEVVLDLAYTGICGSDLHGYTGANGRRQPGQVMGHETVGHVRATGPGTEGVRPGQLVTLNPVVRPGTPGWIRGEHHDPGKYVLGVRPDIDAAFAERMLVPAANLVPLPEGLPVEHGALVEPLAVAVHAVGRAGAEGASTALVVGGGPIGQSVVLALRRAGVQHVLVSEIDPARRELTEHLGAVAIDPATGPLAERVEARFGRLADIAVDAVGIDASLADALTSTRVGGTVSLVGMGKPAVQIDAYAISTMERSLVGSFTYSDDDFRAAVDLVASDPAVSAALISRIVALDEAPQAFADLARGDGTPGKVLVRL</sequence>
<keyword evidence="9" id="KW-1185">Reference proteome</keyword>
<evidence type="ECO:0000256" key="4">
    <source>
        <dbReference type="ARBA" id="ARBA00022833"/>
    </source>
</evidence>
<evidence type="ECO:0000313" key="8">
    <source>
        <dbReference type="EMBL" id="MDP9831117.1"/>
    </source>
</evidence>
<dbReference type="Gene3D" id="3.40.50.720">
    <property type="entry name" value="NAD(P)-binding Rossmann-like Domain"/>
    <property type="match status" value="1"/>
</dbReference>
<feature type="domain" description="Alcohol dehydrogenase-like N-terminal" evidence="7">
    <location>
        <begin position="23"/>
        <end position="133"/>
    </location>
</feature>
<dbReference type="InterPro" id="IPR013149">
    <property type="entry name" value="ADH-like_C"/>
</dbReference>
<name>A0ABT9PEI7_9ACTN</name>